<dbReference type="EMBL" id="NMUH01010987">
    <property type="protein sequence ID" value="MQM21404.1"/>
    <property type="molecule type" value="Genomic_DNA"/>
</dbReference>
<dbReference type="SUPFAM" id="SSF55961">
    <property type="entry name" value="Bet v1-like"/>
    <property type="match status" value="1"/>
</dbReference>
<dbReference type="InterPro" id="IPR036922">
    <property type="entry name" value="Rieske_2Fe-2S_sf"/>
</dbReference>
<organism evidence="12 13">
    <name type="scientific">Colocasia esculenta</name>
    <name type="common">Wild taro</name>
    <name type="synonym">Arum esculentum</name>
    <dbReference type="NCBI Taxonomy" id="4460"/>
    <lineage>
        <taxon>Eukaryota</taxon>
        <taxon>Viridiplantae</taxon>
        <taxon>Streptophyta</taxon>
        <taxon>Embryophyta</taxon>
        <taxon>Tracheophyta</taxon>
        <taxon>Spermatophyta</taxon>
        <taxon>Magnoliopsida</taxon>
        <taxon>Liliopsida</taxon>
        <taxon>Araceae</taxon>
        <taxon>Aroideae</taxon>
        <taxon>Colocasieae</taxon>
        <taxon>Colocasia</taxon>
    </lineage>
</organism>
<feature type="region of interest" description="Disordered" evidence="9">
    <location>
        <begin position="52"/>
        <end position="118"/>
    </location>
</feature>
<dbReference type="Gene3D" id="3.90.380.10">
    <property type="entry name" value="Naphthalene 1,2-dioxygenase Alpha Subunit, Chain A, domain 1"/>
    <property type="match status" value="1"/>
</dbReference>
<reference evidence="12" key="1">
    <citation type="submission" date="2017-07" db="EMBL/GenBank/DDBJ databases">
        <title>Taro Niue Genome Assembly and Annotation.</title>
        <authorList>
            <person name="Atibalentja N."/>
            <person name="Keating K."/>
            <person name="Fields C.J."/>
        </authorList>
    </citation>
    <scope>NUCLEOTIDE SEQUENCE</scope>
    <source>
        <strain evidence="12">Niue_2</strain>
        <tissue evidence="12">Leaf</tissue>
    </source>
</reference>
<feature type="domain" description="Rieske" evidence="11">
    <location>
        <begin position="170"/>
        <end position="275"/>
    </location>
</feature>
<evidence type="ECO:0000256" key="10">
    <source>
        <dbReference type="SAM" id="Phobius"/>
    </source>
</evidence>
<evidence type="ECO:0000256" key="8">
    <source>
        <dbReference type="ARBA" id="ARBA00023014"/>
    </source>
</evidence>
<evidence type="ECO:0000313" key="12">
    <source>
        <dbReference type="EMBL" id="MQM21404.1"/>
    </source>
</evidence>
<dbReference type="GO" id="GO:0046872">
    <property type="term" value="F:metal ion binding"/>
    <property type="evidence" value="ECO:0007669"/>
    <property type="project" value="UniProtKB-KW"/>
</dbReference>
<dbReference type="SUPFAM" id="SSF50022">
    <property type="entry name" value="ISP domain"/>
    <property type="match status" value="1"/>
</dbReference>
<keyword evidence="4" id="KW-0001">2Fe-2S</keyword>
<keyword evidence="10" id="KW-0812">Transmembrane</keyword>
<dbReference type="InterPro" id="IPR017941">
    <property type="entry name" value="Rieske_2Fe-2S"/>
</dbReference>
<comment type="subcellular location">
    <subcellularLocation>
        <location evidence="1">Plastid</location>
        <location evidence="1">Chloroplast</location>
    </subcellularLocation>
</comment>
<evidence type="ECO:0000256" key="4">
    <source>
        <dbReference type="ARBA" id="ARBA00022714"/>
    </source>
</evidence>
<dbReference type="OrthoDB" id="426882at2759"/>
<comment type="caution">
    <text evidence="12">The sequence shown here is derived from an EMBL/GenBank/DDBJ whole genome shotgun (WGS) entry which is preliminary data.</text>
</comment>
<keyword evidence="7" id="KW-0408">Iron</keyword>
<dbReference type="GO" id="GO:0010277">
    <property type="term" value="F:chlorophyllide a oxygenase activity"/>
    <property type="evidence" value="ECO:0007669"/>
    <property type="project" value="InterPro"/>
</dbReference>
<dbReference type="InterPro" id="IPR050584">
    <property type="entry name" value="Cholesterol_7-desaturase"/>
</dbReference>
<dbReference type="PANTHER" id="PTHR21266">
    <property type="entry name" value="IRON-SULFUR DOMAIN CONTAINING PROTEIN"/>
    <property type="match status" value="1"/>
</dbReference>
<feature type="transmembrane region" description="Helical" evidence="10">
    <location>
        <begin position="586"/>
        <end position="610"/>
    </location>
</feature>
<dbReference type="GO" id="GO:0051537">
    <property type="term" value="F:2 iron, 2 sulfur cluster binding"/>
    <property type="evidence" value="ECO:0007669"/>
    <property type="project" value="UniProtKB-KW"/>
</dbReference>
<evidence type="ECO:0000256" key="7">
    <source>
        <dbReference type="ARBA" id="ARBA00023004"/>
    </source>
</evidence>
<dbReference type="GO" id="GO:0009507">
    <property type="term" value="C:chloroplast"/>
    <property type="evidence" value="ECO:0007669"/>
    <property type="project" value="UniProtKB-SubCell"/>
</dbReference>
<evidence type="ECO:0000256" key="3">
    <source>
        <dbReference type="ARBA" id="ARBA00022640"/>
    </source>
</evidence>
<keyword evidence="10" id="KW-1133">Transmembrane helix</keyword>
<dbReference type="PANTHER" id="PTHR21266:SF29">
    <property type="entry name" value="PROTEIN TIC 55, CHLOROPLASTIC"/>
    <property type="match status" value="1"/>
</dbReference>
<evidence type="ECO:0000313" key="13">
    <source>
        <dbReference type="Proteomes" id="UP000652761"/>
    </source>
</evidence>
<evidence type="ECO:0000256" key="9">
    <source>
        <dbReference type="SAM" id="MobiDB-lite"/>
    </source>
</evidence>
<dbReference type="Proteomes" id="UP000652761">
    <property type="component" value="Unassembled WGS sequence"/>
</dbReference>
<evidence type="ECO:0000256" key="2">
    <source>
        <dbReference type="ARBA" id="ARBA00022528"/>
    </source>
</evidence>
<dbReference type="Pfam" id="PF08417">
    <property type="entry name" value="PaO"/>
    <property type="match status" value="1"/>
</dbReference>
<gene>
    <name evidence="12" type="ORF">Taro_054444</name>
</gene>
<proteinExistence type="predicted"/>
<protein>
    <recommendedName>
        <fullName evidence="11">Rieske domain-containing protein</fullName>
    </recommendedName>
</protein>
<keyword evidence="8" id="KW-0411">Iron-sulfur</keyword>
<dbReference type="GO" id="GO:0045036">
    <property type="term" value="P:protein targeting to chloroplast"/>
    <property type="evidence" value="ECO:0007669"/>
    <property type="project" value="TreeGrafter"/>
</dbReference>
<sequence length="620" mass="68288">TIHACDPHVPTSPNGGAARTFLPAPWGWSPRSAVCEGNAPGFSHRPVPMKVAALSSPRPSSTSLHGERSPSQRPSWWSSPQRGGGGFLAAAASSSVYPRRRPRASHSAAPGRGPRPYPTMAGAQVLPGGGALDEGELLIPAEEAEAEVEANAEVAAQWGHERQYDWREEWYPLYLTAEVPHDAPLGLAVFHKQLVLYRDAAGAFHCYEDRCPHRLAKLSEGQVVDGRLECLYHGWQFEGDGKCVKIPQLPEGARIPRSACVRAYEVRDSQGVVWVWMSERNPPEAAKLPWFEHYARPGFQDVSTIHELPYDHSILLENFMDPAHVPISHDRTDFYSKREDAQPLLFEVTERSARGFAGTWRKSRPPTVANHLRFDAPCVLQNNNEYVDKSGTLRHVSALFLCRPTGQGRSMVIIRFGTTLQSPVMKLFPQWFFHQNISKVLEQDMGFLSSQNEVLLREKAPTGKLYINLRSCDTWVAEYRKWKDRAGSGMPYYFGHSTVSPPATPAVVEQAPAGLVAGVSGSSPAKGGLGGIHAPNPTNRYFRHVVHCRGCSSAVRAFRGWGRALYLLALLAASLAILASRRQWKAVLVAASCLLAVAGYVCSSAASLVTTNFTRAHRRL</sequence>
<dbReference type="AlphaFoldDB" id="A0A843XNQ0"/>
<feature type="transmembrane region" description="Helical" evidence="10">
    <location>
        <begin position="561"/>
        <end position="579"/>
    </location>
</feature>
<evidence type="ECO:0000256" key="5">
    <source>
        <dbReference type="ARBA" id="ARBA00022723"/>
    </source>
</evidence>
<keyword evidence="2" id="KW-0150">Chloroplast</keyword>
<accession>A0A843XNQ0</accession>
<keyword evidence="6" id="KW-0809">Transit peptide</keyword>
<keyword evidence="5" id="KW-0479">Metal-binding</keyword>
<feature type="compositionally biased region" description="Low complexity" evidence="9">
    <location>
        <begin position="71"/>
        <end position="81"/>
    </location>
</feature>
<evidence type="ECO:0000256" key="1">
    <source>
        <dbReference type="ARBA" id="ARBA00004229"/>
    </source>
</evidence>
<name>A0A843XNQ0_COLES</name>
<dbReference type="PROSITE" id="PS51296">
    <property type="entry name" value="RIESKE"/>
    <property type="match status" value="1"/>
</dbReference>
<dbReference type="Pfam" id="PF00355">
    <property type="entry name" value="Rieske"/>
    <property type="match status" value="1"/>
</dbReference>
<keyword evidence="10" id="KW-0472">Membrane</keyword>
<evidence type="ECO:0000256" key="6">
    <source>
        <dbReference type="ARBA" id="ARBA00022946"/>
    </source>
</evidence>
<keyword evidence="3" id="KW-0934">Plastid</keyword>
<feature type="non-terminal residue" evidence="12">
    <location>
        <position position="1"/>
    </location>
</feature>
<dbReference type="Gene3D" id="2.102.10.10">
    <property type="entry name" value="Rieske [2Fe-2S] iron-sulphur domain"/>
    <property type="match status" value="1"/>
</dbReference>
<keyword evidence="13" id="KW-1185">Reference proteome</keyword>
<evidence type="ECO:0000259" key="11">
    <source>
        <dbReference type="PROSITE" id="PS51296"/>
    </source>
</evidence>
<dbReference type="InterPro" id="IPR013626">
    <property type="entry name" value="PaO"/>
</dbReference>